<organism evidence="2">
    <name type="scientific">Brassica cretica</name>
    <name type="common">Mustard</name>
    <dbReference type="NCBI Taxonomy" id="69181"/>
    <lineage>
        <taxon>Eukaryota</taxon>
        <taxon>Viridiplantae</taxon>
        <taxon>Streptophyta</taxon>
        <taxon>Embryophyta</taxon>
        <taxon>Tracheophyta</taxon>
        <taxon>Spermatophyta</taxon>
        <taxon>Magnoliopsida</taxon>
        <taxon>eudicotyledons</taxon>
        <taxon>Gunneridae</taxon>
        <taxon>Pentapetalae</taxon>
        <taxon>rosids</taxon>
        <taxon>malvids</taxon>
        <taxon>Brassicales</taxon>
        <taxon>Brassicaceae</taxon>
        <taxon>Brassiceae</taxon>
        <taxon>Brassica</taxon>
    </lineage>
</organism>
<evidence type="ECO:0000256" key="1">
    <source>
        <dbReference type="SAM" id="MobiDB-lite"/>
    </source>
</evidence>
<proteinExistence type="predicted"/>
<gene>
    <name evidence="2" type="ORF">F2Q70_00018461</name>
</gene>
<dbReference type="EMBL" id="QGKY02001250">
    <property type="protein sequence ID" value="KAF2562919.1"/>
    <property type="molecule type" value="Genomic_DNA"/>
</dbReference>
<sequence>MDRSRGGSAGGEARCSKLKRWVVFSRNKASFLRSGSDLGVNGLSGVESVAASPGTFLSVLQTLCCRFVILCCSLPPNGTLVIRLLLRPIIPFAGSSLRLLMCLALLESKTSPFNNSHTGQAVTNSGANQLETSCPVRELIKGSVLCRAVSLGSMGSVWSTGQVVTKKNQFLCENPSADLDSQPCRTPILNSHMWVLTPPNRLLMCLAFLEPNTSPFNNIPTGRTRRGPSKRDGSSQLCP</sequence>
<accession>A0A8S9HXW7</accession>
<comment type="caution">
    <text evidence="2">The sequence shown here is derived from an EMBL/GenBank/DDBJ whole genome shotgun (WGS) entry which is preliminary data.</text>
</comment>
<reference evidence="2" key="1">
    <citation type="submission" date="2019-12" db="EMBL/GenBank/DDBJ databases">
        <title>Genome sequencing and annotation of Brassica cretica.</title>
        <authorList>
            <person name="Studholme D.J."/>
            <person name="Sarris P.F."/>
        </authorList>
    </citation>
    <scope>NUCLEOTIDE SEQUENCE</scope>
    <source>
        <strain evidence="2">PFS-102/07</strain>
        <tissue evidence="2">Leaf</tissue>
    </source>
</reference>
<dbReference type="AlphaFoldDB" id="A0A8S9HXW7"/>
<feature type="region of interest" description="Disordered" evidence="1">
    <location>
        <begin position="216"/>
        <end position="239"/>
    </location>
</feature>
<protein>
    <submittedName>
        <fullName evidence="2">Uncharacterized protein</fullName>
    </submittedName>
</protein>
<name>A0A8S9HXW7_BRACR</name>
<evidence type="ECO:0000313" key="2">
    <source>
        <dbReference type="EMBL" id="KAF2562919.1"/>
    </source>
</evidence>